<organism evidence="9 10">
    <name type="scientific">Zymoseptoria tritici (strain ST99CH_3D7)</name>
    <dbReference type="NCBI Taxonomy" id="1276538"/>
    <lineage>
        <taxon>Eukaryota</taxon>
        <taxon>Fungi</taxon>
        <taxon>Dikarya</taxon>
        <taxon>Ascomycota</taxon>
        <taxon>Pezizomycotina</taxon>
        <taxon>Dothideomycetes</taxon>
        <taxon>Dothideomycetidae</taxon>
        <taxon>Mycosphaerellales</taxon>
        <taxon>Mycosphaerellaceae</taxon>
        <taxon>Zymoseptoria</taxon>
    </lineage>
</organism>
<dbReference type="GO" id="GO:0008379">
    <property type="term" value="F:thioredoxin peroxidase activity"/>
    <property type="evidence" value="ECO:0007669"/>
    <property type="project" value="InterPro"/>
</dbReference>
<dbReference type="GO" id="GO:0045454">
    <property type="term" value="P:cell redox homeostasis"/>
    <property type="evidence" value="ECO:0007669"/>
    <property type="project" value="TreeGrafter"/>
</dbReference>
<protein>
    <recommendedName>
        <fullName evidence="8">Thioredoxin domain-containing protein</fullName>
    </recommendedName>
</protein>
<dbReference type="GO" id="GO:0042744">
    <property type="term" value="P:hydrogen peroxide catabolic process"/>
    <property type="evidence" value="ECO:0007669"/>
    <property type="project" value="TreeGrafter"/>
</dbReference>
<dbReference type="GO" id="GO:0005777">
    <property type="term" value="C:peroxisome"/>
    <property type="evidence" value="ECO:0007669"/>
    <property type="project" value="TreeGrafter"/>
</dbReference>
<comment type="similarity">
    <text evidence="1 7">Belongs to the peroxiredoxin family. Prx5 subfamily.</text>
</comment>
<feature type="active site" description="Cysteine sulfenic acid (-SOH) intermediate" evidence="6">
    <location>
        <position position="59"/>
    </location>
</feature>
<evidence type="ECO:0000256" key="7">
    <source>
        <dbReference type="RuleBase" id="RU366011"/>
    </source>
</evidence>
<evidence type="ECO:0000256" key="4">
    <source>
        <dbReference type="ARBA" id="ARBA00023002"/>
    </source>
</evidence>
<proteinExistence type="inferred from homology"/>
<evidence type="ECO:0000256" key="2">
    <source>
        <dbReference type="ARBA" id="ARBA00022559"/>
    </source>
</evidence>
<accession>A0A1X7RSI8</accession>
<dbReference type="PANTHER" id="PTHR10430">
    <property type="entry name" value="PEROXIREDOXIN"/>
    <property type="match status" value="1"/>
</dbReference>
<dbReference type="GO" id="GO:0005739">
    <property type="term" value="C:mitochondrion"/>
    <property type="evidence" value="ECO:0007669"/>
    <property type="project" value="TreeGrafter"/>
</dbReference>
<evidence type="ECO:0000313" key="9">
    <source>
        <dbReference type="EMBL" id="SMQ50200.1"/>
    </source>
</evidence>
<dbReference type="Gene3D" id="3.40.30.10">
    <property type="entry name" value="Glutaredoxin"/>
    <property type="match status" value="1"/>
</dbReference>
<dbReference type="InterPro" id="IPR036249">
    <property type="entry name" value="Thioredoxin-like_sf"/>
</dbReference>
<evidence type="ECO:0000256" key="5">
    <source>
        <dbReference type="ARBA" id="ARBA00023284"/>
    </source>
</evidence>
<dbReference type="CDD" id="cd03013">
    <property type="entry name" value="PRX5_like"/>
    <property type="match status" value="1"/>
</dbReference>
<keyword evidence="3 7" id="KW-0049">Antioxidant</keyword>
<dbReference type="InterPro" id="IPR013740">
    <property type="entry name" value="Redoxin"/>
</dbReference>
<dbReference type="PANTHER" id="PTHR10430:SF16">
    <property type="entry name" value="PEROXIREDOXIN-5, MITOCHONDRIAL"/>
    <property type="match status" value="1"/>
</dbReference>
<dbReference type="Pfam" id="PF08534">
    <property type="entry name" value="Redoxin"/>
    <property type="match status" value="1"/>
</dbReference>
<dbReference type="STRING" id="1276538.A0A1X7RSI8"/>
<dbReference type="InterPro" id="IPR013766">
    <property type="entry name" value="Thioredoxin_domain"/>
</dbReference>
<dbReference type="EMBL" id="LT853695">
    <property type="protein sequence ID" value="SMQ50200.1"/>
    <property type="molecule type" value="Genomic_DNA"/>
</dbReference>
<reference evidence="9 10" key="1">
    <citation type="submission" date="2016-06" db="EMBL/GenBank/DDBJ databases">
        <authorList>
            <person name="Kjaerup R.B."/>
            <person name="Dalgaard T.S."/>
            <person name="Juul-Madsen H.R."/>
        </authorList>
    </citation>
    <scope>NUCLEOTIDE SEQUENCE [LARGE SCALE GENOMIC DNA]</scope>
</reference>
<evidence type="ECO:0000313" key="10">
    <source>
        <dbReference type="Proteomes" id="UP000215127"/>
    </source>
</evidence>
<evidence type="ECO:0000256" key="1">
    <source>
        <dbReference type="ARBA" id="ARBA00010505"/>
    </source>
</evidence>
<dbReference type="AlphaFoldDB" id="A0A1X7RSI8"/>
<dbReference type="GO" id="GO:0034599">
    <property type="term" value="P:cellular response to oxidative stress"/>
    <property type="evidence" value="ECO:0007669"/>
    <property type="project" value="InterPro"/>
</dbReference>
<comment type="function">
    <text evidence="7">Thiol-specific peroxidase that catalyzes the reduction of hydrogen peroxide and organic hydroperoxides to water and alcohols, respectively. Plays a role in cell protection against oxidative stress by detoxifying peroxides.</text>
</comment>
<feature type="domain" description="Thioredoxin" evidence="8">
    <location>
        <begin position="4"/>
        <end position="173"/>
    </location>
</feature>
<sequence>MAPLKVGDEFPADVKFEWAPITDPDPTTCGIPQEYDASKEFAGKKVVLVSVPGAFTPSCSSWHIPPFIARIDELTAKGVDFVVVIASNDSWVMNAWGKVNGVKGDSKIMFMSDTKSVFYKNHGWDAGPGRADRSHRWVMVIERDGTVSVADVEKTTKDVDVTSVDAVLSKLSG</sequence>
<keyword evidence="2 7" id="KW-0575">Peroxidase</keyword>
<name>A0A1X7RSI8_ZYMT9</name>
<evidence type="ECO:0000256" key="3">
    <source>
        <dbReference type="ARBA" id="ARBA00022862"/>
    </source>
</evidence>
<dbReference type="Proteomes" id="UP000215127">
    <property type="component" value="Chromosome 4"/>
</dbReference>
<dbReference type="InterPro" id="IPR037944">
    <property type="entry name" value="PRX5-like"/>
</dbReference>
<evidence type="ECO:0000256" key="6">
    <source>
        <dbReference type="PIRSR" id="PIRSR637944-1"/>
    </source>
</evidence>
<keyword evidence="10" id="KW-1185">Reference proteome</keyword>
<gene>
    <name evidence="9" type="ORF">ZT3D7_G5353</name>
</gene>
<evidence type="ECO:0000259" key="8">
    <source>
        <dbReference type="PROSITE" id="PS51352"/>
    </source>
</evidence>
<dbReference type="PROSITE" id="PS51352">
    <property type="entry name" value="THIOREDOXIN_2"/>
    <property type="match status" value="1"/>
</dbReference>
<keyword evidence="4 7" id="KW-0560">Oxidoreductase</keyword>
<dbReference type="SUPFAM" id="SSF52833">
    <property type="entry name" value="Thioredoxin-like"/>
    <property type="match status" value="1"/>
</dbReference>
<keyword evidence="5 7" id="KW-0676">Redox-active center</keyword>